<dbReference type="SUPFAM" id="SSF140683">
    <property type="entry name" value="SP0561-like"/>
    <property type="match status" value="1"/>
</dbReference>
<accession>H5SQ35</accession>
<gene>
    <name evidence="1" type="ORF">HGMM_F55E10C33</name>
</gene>
<dbReference type="AlphaFoldDB" id="H5SQ35"/>
<dbReference type="InterPro" id="IPR038062">
    <property type="entry name" value="ScdA-like_N_sf"/>
</dbReference>
<protein>
    <submittedName>
        <fullName evidence="1">Hypothetical conserved protein</fullName>
    </submittedName>
</protein>
<reference evidence="1" key="1">
    <citation type="journal article" date="2005" name="Environ. Microbiol.">
        <title>Genetic and functional properties of uncultivated thermophilic crenarchaeotes from a subsurface gold mine as revealed by analysis of genome fragments.</title>
        <authorList>
            <person name="Nunoura T."/>
            <person name="Hirayama H."/>
            <person name="Takami H."/>
            <person name="Oida H."/>
            <person name="Nishi S."/>
            <person name="Shimamura S."/>
            <person name="Suzuki Y."/>
            <person name="Inagaki F."/>
            <person name="Takai K."/>
            <person name="Nealson K.H."/>
            <person name="Horikoshi K."/>
        </authorList>
    </citation>
    <scope>NUCLEOTIDE SEQUENCE</scope>
</reference>
<dbReference type="Gene3D" id="1.10.3910.10">
    <property type="entry name" value="SP0561-like"/>
    <property type="match status" value="1"/>
</dbReference>
<evidence type="ECO:0000313" key="1">
    <source>
        <dbReference type="EMBL" id="BAL58271.1"/>
    </source>
</evidence>
<organism evidence="1">
    <name type="scientific">uncultured Acidobacteriota bacterium</name>
    <dbReference type="NCBI Taxonomy" id="171953"/>
    <lineage>
        <taxon>Bacteria</taxon>
        <taxon>Pseudomonadati</taxon>
        <taxon>Acidobacteriota</taxon>
        <taxon>environmental samples</taxon>
    </lineage>
</organism>
<sequence>MRITGDITIEELIARYPASVRFLLQKGIRCLECGEPIWGTLADAARERGYDEAGIERLVRELNEWLSEGPIAGQPRKR</sequence>
<proteinExistence type="predicted"/>
<reference evidence="1" key="2">
    <citation type="journal article" date="2012" name="PLoS ONE">
        <title>A Deeply Branching Thermophilic Bacterium with an Ancient Acetyl-CoA Pathway Dominates a Subsurface Ecosystem.</title>
        <authorList>
            <person name="Takami H."/>
            <person name="Noguchi H."/>
            <person name="Takaki Y."/>
            <person name="Uchiyama I."/>
            <person name="Toyoda A."/>
            <person name="Nishi S."/>
            <person name="Chee G.-J."/>
            <person name="Arai W."/>
            <person name="Nunoura T."/>
            <person name="Itoh T."/>
            <person name="Hattori M."/>
            <person name="Takai K."/>
        </authorList>
    </citation>
    <scope>NUCLEOTIDE SEQUENCE</scope>
</reference>
<name>H5SQ35_9BACT</name>
<dbReference type="EMBL" id="AP011798">
    <property type="protein sequence ID" value="BAL58271.1"/>
    <property type="molecule type" value="Genomic_DNA"/>
</dbReference>